<keyword evidence="2" id="KW-1185">Reference proteome</keyword>
<protein>
    <submittedName>
        <fullName evidence="1">Predicted protein</fullName>
    </submittedName>
</protein>
<organism evidence="2">
    <name type="scientific">Leptosphaeria maculans (strain JN3 / isolate v23.1.3 / race Av1-4-5-6-7-8)</name>
    <name type="common">Blackleg fungus</name>
    <name type="synonym">Phoma lingam</name>
    <dbReference type="NCBI Taxonomy" id="985895"/>
    <lineage>
        <taxon>Eukaryota</taxon>
        <taxon>Fungi</taxon>
        <taxon>Dikarya</taxon>
        <taxon>Ascomycota</taxon>
        <taxon>Pezizomycotina</taxon>
        <taxon>Dothideomycetes</taxon>
        <taxon>Pleosporomycetidae</taxon>
        <taxon>Pleosporales</taxon>
        <taxon>Pleosporineae</taxon>
        <taxon>Leptosphaeriaceae</taxon>
        <taxon>Plenodomus</taxon>
        <taxon>Plenodomus lingam/Leptosphaeria maculans species complex</taxon>
    </lineage>
</organism>
<proteinExistence type="predicted"/>
<dbReference type="HOGENOM" id="CLU_3359853_0_0_1"/>
<evidence type="ECO:0000313" key="2">
    <source>
        <dbReference type="Proteomes" id="UP000002668"/>
    </source>
</evidence>
<accession>E4ZN39</accession>
<evidence type="ECO:0000313" key="1">
    <source>
        <dbReference type="EMBL" id="CBX92642.1"/>
    </source>
</evidence>
<sequence length="36" mass="3869">MWGERNGAELGILLSPKAEVEEGTGFIAWSIEFSSG</sequence>
<dbReference type="EMBL" id="FP929094">
    <property type="protein sequence ID" value="CBX92642.1"/>
    <property type="molecule type" value="Genomic_DNA"/>
</dbReference>
<dbReference type="VEuPathDB" id="FungiDB:LEMA_P053480.1"/>
<dbReference type="AlphaFoldDB" id="E4ZN39"/>
<dbReference type="InParanoid" id="E4ZN39"/>
<name>E4ZN39_LEPMJ</name>
<gene>
    <name evidence="1" type="ORF">LEMA_P053480.1</name>
</gene>
<dbReference type="Proteomes" id="UP000002668">
    <property type="component" value="Genome"/>
</dbReference>
<reference evidence="2" key="1">
    <citation type="journal article" date="2011" name="Nat. Commun.">
        <title>Effector diversification within compartments of the Leptosphaeria maculans genome affected by Repeat-Induced Point mutations.</title>
        <authorList>
            <person name="Rouxel T."/>
            <person name="Grandaubert J."/>
            <person name="Hane J.K."/>
            <person name="Hoede C."/>
            <person name="van de Wouw A.P."/>
            <person name="Couloux A."/>
            <person name="Dominguez V."/>
            <person name="Anthouard V."/>
            <person name="Bally P."/>
            <person name="Bourras S."/>
            <person name="Cozijnsen A.J."/>
            <person name="Ciuffetti L.M."/>
            <person name="Degrave A."/>
            <person name="Dilmaghani A."/>
            <person name="Duret L."/>
            <person name="Fudal I."/>
            <person name="Goodwin S.B."/>
            <person name="Gout L."/>
            <person name="Glaser N."/>
            <person name="Linglin J."/>
            <person name="Kema G.H.J."/>
            <person name="Lapalu N."/>
            <person name="Lawrence C.B."/>
            <person name="May K."/>
            <person name="Meyer M."/>
            <person name="Ollivier B."/>
            <person name="Poulain J."/>
            <person name="Schoch C.L."/>
            <person name="Simon A."/>
            <person name="Spatafora J.W."/>
            <person name="Stachowiak A."/>
            <person name="Turgeon B.G."/>
            <person name="Tyler B.M."/>
            <person name="Vincent D."/>
            <person name="Weissenbach J."/>
            <person name="Amselem J."/>
            <person name="Quesneville H."/>
            <person name="Oliver R.P."/>
            <person name="Wincker P."/>
            <person name="Balesdent M.-H."/>
            <person name="Howlett B.J."/>
        </authorList>
    </citation>
    <scope>NUCLEOTIDE SEQUENCE [LARGE SCALE GENOMIC DNA]</scope>
    <source>
        <strain evidence="2">JN3 / isolate v23.1.3 / race Av1-4-5-6-7-8</strain>
    </source>
</reference>